<keyword evidence="1" id="KW-0472">Membrane</keyword>
<dbReference type="OrthoDB" id="9801753at2"/>
<comment type="caution">
    <text evidence="3">The sequence shown here is derived from an EMBL/GenBank/DDBJ whole genome shotgun (WGS) entry which is preliminary data.</text>
</comment>
<dbReference type="RefSeq" id="WP_144854679.1">
    <property type="nucleotide sequence ID" value="NZ_BAAAYT010000001.1"/>
</dbReference>
<evidence type="ECO:0000256" key="2">
    <source>
        <dbReference type="SAM" id="MobiDB-lite"/>
    </source>
</evidence>
<keyword evidence="4" id="KW-1185">Reference proteome</keyword>
<dbReference type="Proteomes" id="UP000315628">
    <property type="component" value="Unassembled WGS sequence"/>
</dbReference>
<proteinExistence type="inferred from homology"/>
<feature type="compositionally biased region" description="Basic and acidic residues" evidence="2">
    <location>
        <begin position="74"/>
        <end position="83"/>
    </location>
</feature>
<dbReference type="EMBL" id="VIUW01000001">
    <property type="protein sequence ID" value="TWD16583.1"/>
    <property type="molecule type" value="Genomic_DNA"/>
</dbReference>
<name>A0A560WFW8_9MICO</name>
<protein>
    <recommendedName>
        <fullName evidence="1">Putative membrane protein insertion efficiency factor</fullName>
    </recommendedName>
</protein>
<evidence type="ECO:0000256" key="1">
    <source>
        <dbReference type="HAMAP-Rule" id="MF_00386"/>
    </source>
</evidence>
<reference evidence="3 4" key="1">
    <citation type="submission" date="2019-06" db="EMBL/GenBank/DDBJ databases">
        <title>Sequencing the genomes of 1000 actinobacteria strains.</title>
        <authorList>
            <person name="Klenk H.-P."/>
        </authorList>
    </citation>
    <scope>NUCLEOTIDE SEQUENCE [LARGE SCALE GENOMIC DNA]</scope>
    <source>
        <strain evidence="3 4">DSM 18935</strain>
    </source>
</reference>
<dbReference type="HAMAP" id="MF_00386">
    <property type="entry name" value="UPF0161_YidD"/>
    <property type="match status" value="1"/>
</dbReference>
<evidence type="ECO:0000313" key="4">
    <source>
        <dbReference type="Proteomes" id="UP000315628"/>
    </source>
</evidence>
<gene>
    <name evidence="3" type="ORF">FB557_0108</name>
</gene>
<dbReference type="SMART" id="SM01234">
    <property type="entry name" value="Haemolytic"/>
    <property type="match status" value="1"/>
</dbReference>
<dbReference type="NCBIfam" id="TIGR00278">
    <property type="entry name" value="membrane protein insertion efficiency factor YidD"/>
    <property type="match status" value="1"/>
</dbReference>
<dbReference type="AlphaFoldDB" id="A0A560WFW8"/>
<accession>A0A560WFW8</accession>
<feature type="region of interest" description="Disordered" evidence="2">
    <location>
        <begin position="74"/>
        <end position="120"/>
    </location>
</feature>
<keyword evidence="1" id="KW-1003">Cell membrane</keyword>
<comment type="function">
    <text evidence="1">Could be involved in insertion of integral membrane proteins into the membrane.</text>
</comment>
<sequence length="120" mass="13027">MSGRSAAAAPFVLLVRAYQALISPLLPATCRYYPSCSAYAVAALERHGPIRGGYLAMRRLGRCHPWSAGGIDHVPDTWAERDSPSLSEPRLGADEPALSPAELDDLQRRLGATRQRRISA</sequence>
<dbReference type="PANTHER" id="PTHR33383:SF1">
    <property type="entry name" value="MEMBRANE PROTEIN INSERTION EFFICIENCY FACTOR-RELATED"/>
    <property type="match status" value="1"/>
</dbReference>
<comment type="subcellular location">
    <subcellularLocation>
        <location evidence="1">Cell membrane</location>
        <topology evidence="1">Peripheral membrane protein</topology>
        <orientation evidence="1">Cytoplasmic side</orientation>
    </subcellularLocation>
</comment>
<comment type="similarity">
    <text evidence="1">Belongs to the UPF0161 family.</text>
</comment>
<dbReference type="InterPro" id="IPR002696">
    <property type="entry name" value="Membr_insert_effic_factor_YidD"/>
</dbReference>
<dbReference type="GO" id="GO:0005886">
    <property type="term" value="C:plasma membrane"/>
    <property type="evidence" value="ECO:0007669"/>
    <property type="project" value="UniProtKB-SubCell"/>
</dbReference>
<organism evidence="3 4">
    <name type="scientific">Marihabitans asiaticum</name>
    <dbReference type="NCBI Taxonomy" id="415218"/>
    <lineage>
        <taxon>Bacteria</taxon>
        <taxon>Bacillati</taxon>
        <taxon>Actinomycetota</taxon>
        <taxon>Actinomycetes</taxon>
        <taxon>Micrococcales</taxon>
        <taxon>Intrasporangiaceae</taxon>
        <taxon>Marihabitans</taxon>
    </lineage>
</organism>
<dbReference type="PANTHER" id="PTHR33383">
    <property type="entry name" value="MEMBRANE PROTEIN INSERTION EFFICIENCY FACTOR-RELATED"/>
    <property type="match status" value="1"/>
</dbReference>
<evidence type="ECO:0000313" key="3">
    <source>
        <dbReference type="EMBL" id="TWD16583.1"/>
    </source>
</evidence>
<dbReference type="Pfam" id="PF01809">
    <property type="entry name" value="YidD"/>
    <property type="match status" value="1"/>
</dbReference>